<gene>
    <name evidence="1" type="ORF">NX786_25005</name>
</gene>
<protein>
    <submittedName>
        <fullName evidence="1">Uncharacterized protein</fullName>
    </submittedName>
</protein>
<accession>A0ABT2C7F8</accession>
<evidence type="ECO:0000313" key="2">
    <source>
        <dbReference type="Proteomes" id="UP001165263"/>
    </source>
</evidence>
<name>A0ABT2C7F8_9BURK</name>
<reference evidence="1" key="1">
    <citation type="submission" date="2022-08" db="EMBL/GenBank/DDBJ databases">
        <title>Reclassification of Massilia species as members of the genera Telluria, Duganella, Pseudoduganella, Mokoshia gen. nov. and Zemynaea gen. nov. using orthogonal and non-orthogonal genome-based approaches.</title>
        <authorList>
            <person name="Bowman J.P."/>
        </authorList>
    </citation>
    <scope>NUCLEOTIDE SEQUENCE</scope>
    <source>
        <strain evidence="1">LMG 11547</strain>
    </source>
</reference>
<sequence length="44" mass="4807">MPRDHDIDLTAGGKPRVLSFGLHFPAADAQSTKRANQFVSAINR</sequence>
<organism evidence="1 2">
    <name type="scientific">Telluria mixta</name>
    <dbReference type="NCBI Taxonomy" id="34071"/>
    <lineage>
        <taxon>Bacteria</taxon>
        <taxon>Pseudomonadati</taxon>
        <taxon>Pseudomonadota</taxon>
        <taxon>Betaproteobacteria</taxon>
        <taxon>Burkholderiales</taxon>
        <taxon>Oxalobacteraceae</taxon>
        <taxon>Telluria group</taxon>
        <taxon>Telluria</taxon>
    </lineage>
</organism>
<keyword evidence="2" id="KW-1185">Reference proteome</keyword>
<dbReference type="Proteomes" id="UP001165263">
    <property type="component" value="Unassembled WGS sequence"/>
</dbReference>
<dbReference type="RefSeq" id="WP_259451621.1">
    <property type="nucleotide sequence ID" value="NZ_CP119520.1"/>
</dbReference>
<evidence type="ECO:0000313" key="1">
    <source>
        <dbReference type="EMBL" id="MCS0632599.1"/>
    </source>
</evidence>
<dbReference type="EMBL" id="JANUHC010000010">
    <property type="protein sequence ID" value="MCS0632599.1"/>
    <property type="molecule type" value="Genomic_DNA"/>
</dbReference>
<comment type="caution">
    <text evidence="1">The sequence shown here is derived from an EMBL/GenBank/DDBJ whole genome shotgun (WGS) entry which is preliminary data.</text>
</comment>
<proteinExistence type="predicted"/>